<feature type="compositionally biased region" description="Basic and acidic residues" evidence="1">
    <location>
        <begin position="70"/>
        <end position="93"/>
    </location>
</feature>
<gene>
    <name evidence="4" type="ORF">ACFPJ4_03395</name>
</gene>
<reference evidence="5" key="1">
    <citation type="journal article" date="2019" name="Int. J. Syst. Evol. Microbiol.">
        <title>The Global Catalogue of Microorganisms (GCM) 10K type strain sequencing project: providing services to taxonomists for standard genome sequencing and annotation.</title>
        <authorList>
            <consortium name="The Broad Institute Genomics Platform"/>
            <consortium name="The Broad Institute Genome Sequencing Center for Infectious Disease"/>
            <person name="Wu L."/>
            <person name="Ma J."/>
        </authorList>
    </citation>
    <scope>NUCLEOTIDE SEQUENCE [LARGE SCALE GENOMIC DNA]</scope>
    <source>
        <strain evidence="5">CGMCC 4.6997</strain>
    </source>
</reference>
<protein>
    <submittedName>
        <fullName evidence="4">DUF2510 domain-containing protein</fullName>
    </submittedName>
</protein>
<evidence type="ECO:0000259" key="3">
    <source>
        <dbReference type="Pfam" id="PF10708"/>
    </source>
</evidence>
<dbReference type="EMBL" id="JBHSMG010000001">
    <property type="protein sequence ID" value="MFC5501282.1"/>
    <property type="molecule type" value="Genomic_DNA"/>
</dbReference>
<feature type="compositionally biased region" description="Low complexity" evidence="1">
    <location>
        <begin position="94"/>
        <end position="103"/>
    </location>
</feature>
<feature type="transmembrane region" description="Helical" evidence="2">
    <location>
        <begin position="243"/>
        <end position="266"/>
    </location>
</feature>
<dbReference type="InterPro" id="IPR018929">
    <property type="entry name" value="DUF2510"/>
</dbReference>
<keyword evidence="5" id="KW-1185">Reference proteome</keyword>
<feature type="transmembrane region" description="Helical" evidence="2">
    <location>
        <begin position="336"/>
        <end position="358"/>
    </location>
</feature>
<keyword evidence="2" id="KW-1133">Transmembrane helix</keyword>
<feature type="transmembrane region" description="Helical" evidence="2">
    <location>
        <begin position="272"/>
        <end position="293"/>
    </location>
</feature>
<feature type="domain" description="DUF2510" evidence="3">
    <location>
        <begin position="10"/>
        <end position="40"/>
    </location>
</feature>
<evidence type="ECO:0000313" key="4">
    <source>
        <dbReference type="EMBL" id="MFC5501282.1"/>
    </source>
</evidence>
<dbReference type="RefSeq" id="WP_386738881.1">
    <property type="nucleotide sequence ID" value="NZ_JBHSMG010000001.1"/>
</dbReference>
<dbReference type="Pfam" id="PF10708">
    <property type="entry name" value="DUF2510"/>
    <property type="match status" value="1"/>
</dbReference>
<proteinExistence type="predicted"/>
<name>A0ABW0NMN5_9MICO</name>
<sequence length="439" mass="47641">MPDDDVRVPAGWYPDPLGLPQLRWWDNHAWTEHISDARQPMMATETVTSKLAYADDDPADDLPFADEADRELSRRERRERERLSEVGDADRDPTAPAAAFADPLRSLEAPERDRIPVEDPAAGIQLASSGQLEDAPTSAPYELDTRFDDLLGEASVPRSAFAHVSESATSFVPVNPAEHGWGADPQQTDVRQGDPRQSGPADQSFADTRFDDRRGAGHPAEPWQGEFARTRVITDVPTSTGPAWLLTLIPLYTLVVGLLLLLSGVAQTPTPVVIVLMFGVPYVAGIVFSILDYRALKRAGIVEPAHWIWSVLTVLVYLIARLTSTVREAGTGFGPLLTFLVLGVGTLLANVAVPGLIIQLAPASFAHQAEASIMQDASSLGTRLTVTCPTTPPLIPQQSFVCQAHKPGGGTYDVTVSLQRSNGWIDWRVDDWGVFSAQG</sequence>
<evidence type="ECO:0000256" key="1">
    <source>
        <dbReference type="SAM" id="MobiDB-lite"/>
    </source>
</evidence>
<dbReference type="Proteomes" id="UP001596039">
    <property type="component" value="Unassembled WGS sequence"/>
</dbReference>
<evidence type="ECO:0000256" key="2">
    <source>
        <dbReference type="SAM" id="Phobius"/>
    </source>
</evidence>
<keyword evidence="2" id="KW-0812">Transmembrane</keyword>
<evidence type="ECO:0000313" key="5">
    <source>
        <dbReference type="Proteomes" id="UP001596039"/>
    </source>
</evidence>
<feature type="region of interest" description="Disordered" evidence="1">
    <location>
        <begin position="52"/>
        <end position="114"/>
    </location>
</feature>
<feature type="region of interest" description="Disordered" evidence="1">
    <location>
        <begin position="173"/>
        <end position="222"/>
    </location>
</feature>
<feature type="compositionally biased region" description="Acidic residues" evidence="1">
    <location>
        <begin position="54"/>
        <end position="69"/>
    </location>
</feature>
<accession>A0ABW0NMN5</accession>
<comment type="caution">
    <text evidence="4">The sequence shown here is derived from an EMBL/GenBank/DDBJ whole genome shotgun (WGS) entry which is preliminary data.</text>
</comment>
<feature type="transmembrane region" description="Helical" evidence="2">
    <location>
        <begin position="305"/>
        <end position="324"/>
    </location>
</feature>
<keyword evidence="2" id="KW-0472">Membrane</keyword>
<organism evidence="4 5">
    <name type="scientific">Lysinimonas soli</name>
    <dbReference type="NCBI Taxonomy" id="1074233"/>
    <lineage>
        <taxon>Bacteria</taxon>
        <taxon>Bacillati</taxon>
        <taxon>Actinomycetota</taxon>
        <taxon>Actinomycetes</taxon>
        <taxon>Micrococcales</taxon>
        <taxon>Microbacteriaceae</taxon>
        <taxon>Lysinimonas</taxon>
    </lineage>
</organism>